<dbReference type="AlphaFoldDB" id="A0A4Q7KFU4"/>
<dbReference type="OrthoDB" id="5584941at2"/>
<protein>
    <submittedName>
        <fullName evidence="3">XRE family transcriptional regulator</fullName>
    </submittedName>
</protein>
<dbReference type="InterPro" id="IPR001387">
    <property type="entry name" value="Cro/C1-type_HTH"/>
</dbReference>
<dbReference type="InterPro" id="IPR013096">
    <property type="entry name" value="Cupin_2"/>
</dbReference>
<dbReference type="Pfam" id="PF07883">
    <property type="entry name" value="Cupin_2"/>
    <property type="match status" value="1"/>
</dbReference>
<dbReference type="SUPFAM" id="SSF47413">
    <property type="entry name" value="lambda repressor-like DNA-binding domains"/>
    <property type="match status" value="1"/>
</dbReference>
<dbReference type="Gene3D" id="1.10.260.40">
    <property type="entry name" value="lambda repressor-like DNA-binding domains"/>
    <property type="match status" value="1"/>
</dbReference>
<dbReference type="InterPro" id="IPR050807">
    <property type="entry name" value="TransReg_Diox_bact_type"/>
</dbReference>
<dbReference type="CDD" id="cd00093">
    <property type="entry name" value="HTH_XRE"/>
    <property type="match status" value="1"/>
</dbReference>
<dbReference type="Pfam" id="PF01381">
    <property type="entry name" value="HTH_3"/>
    <property type="match status" value="1"/>
</dbReference>
<dbReference type="SUPFAM" id="SSF51182">
    <property type="entry name" value="RmlC-like cupins"/>
    <property type="match status" value="1"/>
</dbReference>
<organism evidence="3 4">
    <name type="scientific">Herbihabitans rhizosphaerae</name>
    <dbReference type="NCBI Taxonomy" id="1872711"/>
    <lineage>
        <taxon>Bacteria</taxon>
        <taxon>Bacillati</taxon>
        <taxon>Actinomycetota</taxon>
        <taxon>Actinomycetes</taxon>
        <taxon>Pseudonocardiales</taxon>
        <taxon>Pseudonocardiaceae</taxon>
        <taxon>Herbihabitans</taxon>
    </lineage>
</organism>
<dbReference type="PANTHER" id="PTHR46797:SF1">
    <property type="entry name" value="METHYLPHOSPHONATE SYNTHASE"/>
    <property type="match status" value="1"/>
</dbReference>
<keyword evidence="1" id="KW-0238">DNA-binding</keyword>
<dbReference type="InterPro" id="IPR010982">
    <property type="entry name" value="Lambda_DNA-bd_dom_sf"/>
</dbReference>
<accession>A0A4Q7KFU4</accession>
<dbReference type="GO" id="GO:0003677">
    <property type="term" value="F:DNA binding"/>
    <property type="evidence" value="ECO:0007669"/>
    <property type="project" value="UniProtKB-KW"/>
</dbReference>
<evidence type="ECO:0000259" key="2">
    <source>
        <dbReference type="PROSITE" id="PS50943"/>
    </source>
</evidence>
<dbReference type="InterPro" id="IPR014710">
    <property type="entry name" value="RmlC-like_jellyroll"/>
</dbReference>
<reference evidence="3 4" key="1">
    <citation type="submission" date="2019-02" db="EMBL/GenBank/DDBJ databases">
        <title>Genomic Encyclopedia of Type Strains, Phase IV (KMG-IV): sequencing the most valuable type-strain genomes for metagenomic binning, comparative biology and taxonomic classification.</title>
        <authorList>
            <person name="Goeker M."/>
        </authorList>
    </citation>
    <scope>NUCLEOTIDE SEQUENCE [LARGE SCALE GENOMIC DNA]</scope>
    <source>
        <strain evidence="3 4">DSM 101727</strain>
    </source>
</reference>
<dbReference type="GO" id="GO:0003700">
    <property type="term" value="F:DNA-binding transcription factor activity"/>
    <property type="evidence" value="ECO:0007669"/>
    <property type="project" value="TreeGrafter"/>
</dbReference>
<dbReference type="PROSITE" id="PS50943">
    <property type="entry name" value="HTH_CROC1"/>
    <property type="match status" value="1"/>
</dbReference>
<gene>
    <name evidence="3" type="ORF">EV193_111235</name>
</gene>
<dbReference type="GO" id="GO:0005829">
    <property type="term" value="C:cytosol"/>
    <property type="evidence" value="ECO:0007669"/>
    <property type="project" value="TreeGrafter"/>
</dbReference>
<evidence type="ECO:0000313" key="3">
    <source>
        <dbReference type="EMBL" id="RZS32850.1"/>
    </source>
</evidence>
<comment type="caution">
    <text evidence="3">The sequence shown here is derived from an EMBL/GenBank/DDBJ whole genome shotgun (WGS) entry which is preliminary data.</text>
</comment>
<dbReference type="Proteomes" id="UP000294257">
    <property type="component" value="Unassembled WGS sequence"/>
</dbReference>
<proteinExistence type="predicted"/>
<evidence type="ECO:0000313" key="4">
    <source>
        <dbReference type="Proteomes" id="UP000294257"/>
    </source>
</evidence>
<evidence type="ECO:0000256" key="1">
    <source>
        <dbReference type="ARBA" id="ARBA00023125"/>
    </source>
</evidence>
<dbReference type="PANTHER" id="PTHR46797">
    <property type="entry name" value="HTH-TYPE TRANSCRIPTIONAL REGULATOR"/>
    <property type="match status" value="1"/>
</dbReference>
<dbReference type="InterPro" id="IPR011051">
    <property type="entry name" value="RmlC_Cupin_sf"/>
</dbReference>
<dbReference type="EMBL" id="SGWQ01000011">
    <property type="protein sequence ID" value="RZS32850.1"/>
    <property type="molecule type" value="Genomic_DNA"/>
</dbReference>
<name>A0A4Q7KFU4_9PSEU</name>
<keyword evidence="4" id="KW-1185">Reference proteome</keyword>
<dbReference type="Gene3D" id="2.60.120.10">
    <property type="entry name" value="Jelly Rolls"/>
    <property type="match status" value="1"/>
</dbReference>
<feature type="domain" description="HTH cro/C1-type" evidence="2">
    <location>
        <begin position="14"/>
        <end position="68"/>
    </location>
</feature>
<sequence length="202" mass="21257">MGRMSAGAVLGVNIRSLRTRAGLSLSELARRSDIAKGTLSQLENGMGNPTIETVFSLSNALNVPVSSLLAETAEPESLVVRSADLDVLSSNAVDLRLLRRMDVTDTVIEVYDQQVRPGETQESAGHPGYEHVVVTQGVLRVGPVDDPFVLGPGDYACFPGHLPHLCETVEGPVASVLILQYPVDAGAGPMACAVSTAARPRA</sequence>
<dbReference type="CDD" id="cd02209">
    <property type="entry name" value="cupin_XRE_C"/>
    <property type="match status" value="1"/>
</dbReference>
<dbReference type="SMART" id="SM00530">
    <property type="entry name" value="HTH_XRE"/>
    <property type="match status" value="1"/>
</dbReference>